<feature type="region of interest" description="Disordered" evidence="1">
    <location>
        <begin position="1"/>
        <end position="45"/>
    </location>
</feature>
<dbReference type="Proteomes" id="UP001565369">
    <property type="component" value="Unassembled WGS sequence"/>
</dbReference>
<sequence length="45" mass="4758">MATTLSSVIPGRDEVASPESITTIGSMDSGLAPRGAPRNDEEERR</sequence>
<evidence type="ECO:0000256" key="1">
    <source>
        <dbReference type="SAM" id="MobiDB-lite"/>
    </source>
</evidence>
<evidence type="ECO:0000313" key="3">
    <source>
        <dbReference type="Proteomes" id="UP001565369"/>
    </source>
</evidence>
<organism evidence="2 3">
    <name type="scientific">Bradyrhizobium ottawaense</name>
    <dbReference type="NCBI Taxonomy" id="931866"/>
    <lineage>
        <taxon>Bacteria</taxon>
        <taxon>Pseudomonadati</taxon>
        <taxon>Pseudomonadota</taxon>
        <taxon>Alphaproteobacteria</taxon>
        <taxon>Hyphomicrobiales</taxon>
        <taxon>Nitrobacteraceae</taxon>
        <taxon>Bradyrhizobium</taxon>
    </lineage>
</organism>
<gene>
    <name evidence="2" type="ORF">ABIG07_007505</name>
</gene>
<comment type="caution">
    <text evidence="2">The sequence shown here is derived from an EMBL/GenBank/DDBJ whole genome shotgun (WGS) entry which is preliminary data.</text>
</comment>
<protein>
    <submittedName>
        <fullName evidence="2">Uncharacterized protein</fullName>
    </submittedName>
</protein>
<proteinExistence type="predicted"/>
<name>A0ABV4G4J8_9BRAD</name>
<accession>A0ABV4G4J8</accession>
<keyword evidence="3" id="KW-1185">Reference proteome</keyword>
<evidence type="ECO:0000313" key="2">
    <source>
        <dbReference type="EMBL" id="MEY9458557.1"/>
    </source>
</evidence>
<dbReference type="EMBL" id="JBGBZJ010000003">
    <property type="protein sequence ID" value="MEY9458557.1"/>
    <property type="molecule type" value="Genomic_DNA"/>
</dbReference>
<reference evidence="2 3" key="1">
    <citation type="submission" date="2024-07" db="EMBL/GenBank/DDBJ databases">
        <title>Genomic Encyclopedia of Type Strains, Phase V (KMG-V): Genome sequencing to study the core and pangenomes of soil and plant-associated prokaryotes.</title>
        <authorList>
            <person name="Whitman W."/>
        </authorList>
    </citation>
    <scope>NUCLEOTIDE SEQUENCE [LARGE SCALE GENOMIC DNA]</scope>
    <source>
        <strain evidence="2 3">USDA 152</strain>
    </source>
</reference>